<protein>
    <recommendedName>
        <fullName evidence="2 7">DNA repair protein RecO</fullName>
    </recommendedName>
    <alternativeName>
        <fullName evidence="6 7">Recombination protein O</fullName>
    </alternativeName>
</protein>
<evidence type="ECO:0000256" key="6">
    <source>
        <dbReference type="ARBA" id="ARBA00033409"/>
    </source>
</evidence>
<name>A0A0D1C0Z9_CLOBO</name>
<evidence type="ECO:0000256" key="5">
    <source>
        <dbReference type="ARBA" id="ARBA00023204"/>
    </source>
</evidence>
<dbReference type="Proteomes" id="UP000032250">
    <property type="component" value="Unassembled WGS sequence"/>
</dbReference>
<dbReference type="RefSeq" id="WP_042384410.1">
    <property type="nucleotide sequence ID" value="NZ_JXSU01000007.1"/>
</dbReference>
<dbReference type="GO" id="GO:0006302">
    <property type="term" value="P:double-strand break repair"/>
    <property type="evidence" value="ECO:0007669"/>
    <property type="project" value="TreeGrafter"/>
</dbReference>
<dbReference type="AlphaFoldDB" id="A0A0D1C0Z9"/>
<evidence type="ECO:0000313" key="10">
    <source>
        <dbReference type="Proteomes" id="UP000032250"/>
    </source>
</evidence>
<keyword evidence="3 7" id="KW-0227">DNA damage</keyword>
<dbReference type="Pfam" id="PF11967">
    <property type="entry name" value="RecO_N"/>
    <property type="match status" value="1"/>
</dbReference>
<dbReference type="GO" id="GO:0006310">
    <property type="term" value="P:DNA recombination"/>
    <property type="evidence" value="ECO:0007669"/>
    <property type="project" value="UniProtKB-UniRule"/>
</dbReference>
<comment type="function">
    <text evidence="7">Involved in DNA repair and RecF pathway recombination.</text>
</comment>
<dbReference type="GO" id="GO:0043590">
    <property type="term" value="C:bacterial nucleoid"/>
    <property type="evidence" value="ECO:0007669"/>
    <property type="project" value="TreeGrafter"/>
</dbReference>
<dbReference type="PATRIC" id="fig|1379739.3.peg.3295"/>
<dbReference type="Gene3D" id="2.40.50.140">
    <property type="entry name" value="Nucleic acid-binding proteins"/>
    <property type="match status" value="1"/>
</dbReference>
<dbReference type="SUPFAM" id="SSF57863">
    <property type="entry name" value="ArfGap/RecO-like zinc finger"/>
    <property type="match status" value="1"/>
</dbReference>
<keyword evidence="4 7" id="KW-0233">DNA recombination</keyword>
<gene>
    <name evidence="7" type="primary">recO</name>
    <name evidence="9" type="ORF">N495_14510</name>
</gene>
<comment type="similarity">
    <text evidence="1 7">Belongs to the RecO family.</text>
</comment>
<dbReference type="SUPFAM" id="SSF50249">
    <property type="entry name" value="Nucleic acid-binding proteins"/>
    <property type="match status" value="1"/>
</dbReference>
<dbReference type="Pfam" id="PF02565">
    <property type="entry name" value="RecO_C"/>
    <property type="match status" value="1"/>
</dbReference>
<dbReference type="InterPro" id="IPR037278">
    <property type="entry name" value="ARFGAP/RecO"/>
</dbReference>
<evidence type="ECO:0000256" key="1">
    <source>
        <dbReference type="ARBA" id="ARBA00007452"/>
    </source>
</evidence>
<reference evidence="9 10" key="1">
    <citation type="submission" date="2014-06" db="EMBL/GenBank/DDBJ databases">
        <title>Genome characterization of distinct group I Clostridium botulinum lineages.</title>
        <authorList>
            <person name="Giordani F."/>
            <person name="Anselmo A."/>
            <person name="Fillo S."/>
            <person name="Palozzi A.M."/>
            <person name="Fortunato A."/>
            <person name="Gentile B."/>
            <person name="Ciammaruconi A."/>
            <person name="Anniballi F."/>
            <person name="De Medici D."/>
            <person name="Lista F."/>
        </authorList>
    </citation>
    <scope>NUCLEOTIDE SEQUENCE [LARGE SCALE GENOMIC DNA]</scope>
    <source>
        <strain evidence="9 10">B2 450</strain>
    </source>
</reference>
<dbReference type="Gene3D" id="1.20.1440.120">
    <property type="entry name" value="Recombination protein O, C-terminal domain"/>
    <property type="match status" value="1"/>
</dbReference>
<dbReference type="NCBIfam" id="TIGR00613">
    <property type="entry name" value="reco"/>
    <property type="match status" value="1"/>
</dbReference>
<dbReference type="InterPro" id="IPR022572">
    <property type="entry name" value="DNA_rep/recomb_RecO_N"/>
</dbReference>
<evidence type="ECO:0000256" key="4">
    <source>
        <dbReference type="ARBA" id="ARBA00023172"/>
    </source>
</evidence>
<dbReference type="InterPro" id="IPR042242">
    <property type="entry name" value="RecO_C"/>
</dbReference>
<comment type="caution">
    <text evidence="9">The sequence shown here is derived from an EMBL/GenBank/DDBJ whole genome shotgun (WGS) entry which is preliminary data.</text>
</comment>
<evidence type="ECO:0000256" key="3">
    <source>
        <dbReference type="ARBA" id="ARBA00022763"/>
    </source>
</evidence>
<dbReference type="PANTHER" id="PTHR33991:SF1">
    <property type="entry name" value="DNA REPAIR PROTEIN RECO"/>
    <property type="match status" value="1"/>
</dbReference>
<dbReference type="PANTHER" id="PTHR33991">
    <property type="entry name" value="DNA REPAIR PROTEIN RECO"/>
    <property type="match status" value="1"/>
</dbReference>
<evidence type="ECO:0000256" key="2">
    <source>
        <dbReference type="ARBA" id="ARBA00021310"/>
    </source>
</evidence>
<sequence length="247" mass="28778">MSLYKTRAVVIKTQEFKEADKLVWLYTEKLGKITAIAKGAKKNRSKYLSNTSPFCYGEYVLYKGKSLFNLSEVQLIDSFQDFLRDLDTLTYGSYFCELIDICTEEKESNRELFQELVKSLFLMKNKVIDIEILARAFEMKVLKYTGYALNFNYCLECGRKIETSNYISLQSLGGICSYCNKANGIGVTYATYNILKYIYETPLEELYKLSVHTETKKDIYKILNIIINQNYLKKPKSLQILNYIKEE</sequence>
<dbReference type="OrthoDB" id="9797083at2"/>
<evidence type="ECO:0000313" key="9">
    <source>
        <dbReference type="EMBL" id="KIS24731.1"/>
    </source>
</evidence>
<dbReference type="InterPro" id="IPR003717">
    <property type="entry name" value="RecO"/>
</dbReference>
<dbReference type="HOGENOM" id="CLU_066632_3_1_9"/>
<organism evidence="9 10">
    <name type="scientific">Clostridium botulinum B2 450</name>
    <dbReference type="NCBI Taxonomy" id="1379739"/>
    <lineage>
        <taxon>Bacteria</taxon>
        <taxon>Bacillati</taxon>
        <taxon>Bacillota</taxon>
        <taxon>Clostridia</taxon>
        <taxon>Eubacteriales</taxon>
        <taxon>Clostridiaceae</taxon>
        <taxon>Clostridium</taxon>
    </lineage>
</organism>
<keyword evidence="5 7" id="KW-0234">DNA repair</keyword>
<dbReference type="InterPro" id="IPR012340">
    <property type="entry name" value="NA-bd_OB-fold"/>
</dbReference>
<dbReference type="EMBL" id="JXSU01000007">
    <property type="protein sequence ID" value="KIS24731.1"/>
    <property type="molecule type" value="Genomic_DNA"/>
</dbReference>
<evidence type="ECO:0000259" key="8">
    <source>
        <dbReference type="Pfam" id="PF11967"/>
    </source>
</evidence>
<feature type="domain" description="DNA replication/recombination mediator RecO N-terminal" evidence="8">
    <location>
        <begin position="1"/>
        <end position="79"/>
    </location>
</feature>
<accession>A0A0D1C0Z9</accession>
<proteinExistence type="inferred from homology"/>
<dbReference type="HAMAP" id="MF_00201">
    <property type="entry name" value="RecO"/>
    <property type="match status" value="1"/>
</dbReference>
<evidence type="ECO:0000256" key="7">
    <source>
        <dbReference type="HAMAP-Rule" id="MF_00201"/>
    </source>
</evidence>